<comment type="caution">
    <text evidence="3">The sequence shown here is derived from an EMBL/GenBank/DDBJ whole genome shotgun (WGS) entry which is preliminary data.</text>
</comment>
<dbReference type="OMA" id="VCCGRNI"/>
<evidence type="ECO:0000313" key="3">
    <source>
        <dbReference type="EMBL" id="EJK43996.1"/>
    </source>
</evidence>
<keyword evidence="2" id="KW-0812">Transmembrane</keyword>
<gene>
    <name evidence="3" type="ORF">THAOC_37508</name>
</gene>
<proteinExistence type="predicted"/>
<name>K0R5V5_THAOC</name>
<evidence type="ECO:0000256" key="1">
    <source>
        <dbReference type="SAM" id="MobiDB-lite"/>
    </source>
</evidence>
<evidence type="ECO:0000313" key="4">
    <source>
        <dbReference type="Proteomes" id="UP000266841"/>
    </source>
</evidence>
<accession>K0R5V5</accession>
<keyword evidence="2" id="KW-1133">Transmembrane helix</keyword>
<dbReference type="AlphaFoldDB" id="K0R5V5"/>
<feature type="transmembrane region" description="Helical" evidence="2">
    <location>
        <begin position="52"/>
        <end position="73"/>
    </location>
</feature>
<feature type="region of interest" description="Disordered" evidence="1">
    <location>
        <begin position="189"/>
        <end position="208"/>
    </location>
</feature>
<dbReference type="OrthoDB" id="423854at2759"/>
<dbReference type="eggNOG" id="ENOG502SZBT">
    <property type="taxonomic scope" value="Eukaryota"/>
</dbReference>
<evidence type="ECO:0000256" key="2">
    <source>
        <dbReference type="SAM" id="Phobius"/>
    </source>
</evidence>
<organism evidence="3 4">
    <name type="scientific">Thalassiosira oceanica</name>
    <name type="common">Marine diatom</name>
    <dbReference type="NCBI Taxonomy" id="159749"/>
    <lineage>
        <taxon>Eukaryota</taxon>
        <taxon>Sar</taxon>
        <taxon>Stramenopiles</taxon>
        <taxon>Ochrophyta</taxon>
        <taxon>Bacillariophyta</taxon>
        <taxon>Coscinodiscophyceae</taxon>
        <taxon>Thalassiosirophycidae</taxon>
        <taxon>Thalassiosirales</taxon>
        <taxon>Thalassiosiraceae</taxon>
        <taxon>Thalassiosira</taxon>
    </lineage>
</organism>
<protein>
    <submittedName>
        <fullName evidence="3">Uncharacterized protein</fullName>
    </submittedName>
</protein>
<keyword evidence="4" id="KW-1185">Reference proteome</keyword>
<feature type="region of interest" description="Disordered" evidence="1">
    <location>
        <begin position="88"/>
        <end position="113"/>
    </location>
</feature>
<reference evidence="3 4" key="1">
    <citation type="journal article" date="2012" name="Genome Biol.">
        <title>Genome and low-iron response of an oceanic diatom adapted to chronic iron limitation.</title>
        <authorList>
            <person name="Lommer M."/>
            <person name="Specht M."/>
            <person name="Roy A.S."/>
            <person name="Kraemer L."/>
            <person name="Andreson R."/>
            <person name="Gutowska M.A."/>
            <person name="Wolf J."/>
            <person name="Bergner S.V."/>
            <person name="Schilhabel M.B."/>
            <person name="Klostermeier U.C."/>
            <person name="Beiko R.G."/>
            <person name="Rosenstiel P."/>
            <person name="Hippler M."/>
            <person name="Laroche J."/>
        </authorList>
    </citation>
    <scope>NUCLEOTIDE SEQUENCE [LARGE SCALE GENOMIC DNA]</scope>
    <source>
        <strain evidence="3 4">CCMP1005</strain>
    </source>
</reference>
<dbReference type="EMBL" id="AGNL01050334">
    <property type="protein sequence ID" value="EJK43996.1"/>
    <property type="molecule type" value="Genomic_DNA"/>
</dbReference>
<sequence>MPIYRGNRKGANSVDGSRLSTIDEHSNNGIVTLHPTSAMPARKRRPARIRSTIVLLFLFLVVFGSFYLSYGVVMDIIREEQVRAQKTGTESAAIRGKATRRKPQKKTTLNTDKCDFRSYPPNRLYGLHSEKQPIFLADAEYIRGKRPIILNPEDTDGIEQSPAVKVCLDTTSWESLNDKDGQMRLPFTDGQNPSIASLSPNPYSSSGGRTRLDPHHIQAISSTIPPEYQIESLFLGVSIFGSGQCKFGLTPQQVNEYRFSLHDEPQGGKRAVINVLTPPTNDQSGFQTIYQTTLLLEKDKPYGGGPKRALKPEKTATGYARIHQEFDDPRLFFYRGRIWILYRNGPLFGYKDQLHNPLHFEKSLDGSGFIAFVRASETVRVCCGRNIALIGEEPRRDENGKIEWLPSPSLRALTWVDPVTVVEVDLGDMDQQLRMGRKLEEGRSWSHLHRRLAGSKTSNIHGTNGYMVPLQSSGELLGIAHFHRPEHRKESEYALHGHHYTHAFFTIARDASGGENFQLKRISDEFVFRSNSIALGDFRPPNDGDIIQFSSGVDVVDDDAGEGRLIISYGINDCEGAVFSIPMSRLQMMLKDVAPKTEVVDLMSKKP</sequence>
<keyword evidence="2" id="KW-0472">Membrane</keyword>
<dbReference type="Proteomes" id="UP000266841">
    <property type="component" value="Unassembled WGS sequence"/>
</dbReference>